<feature type="compositionally biased region" description="Basic residues" evidence="5">
    <location>
        <begin position="118"/>
        <end position="134"/>
    </location>
</feature>
<evidence type="ECO:0000256" key="3">
    <source>
        <dbReference type="ARBA" id="ARBA00023128"/>
    </source>
</evidence>
<keyword evidence="3" id="KW-0496">Mitochondrion</keyword>
<evidence type="ECO:0000313" key="8">
    <source>
        <dbReference type="Proteomes" id="UP000193685"/>
    </source>
</evidence>
<evidence type="ECO:0000256" key="1">
    <source>
        <dbReference type="ARBA" id="ARBA00004173"/>
    </source>
</evidence>
<comment type="caution">
    <text evidence="7">The sequence shown here is derived from an EMBL/GenBank/DDBJ whole genome shotgun (WGS) entry which is preliminary data.</text>
</comment>
<dbReference type="RefSeq" id="XP_040724906.1">
    <property type="nucleotide sequence ID" value="XM_040872321.1"/>
</dbReference>
<feature type="domain" description="Small ribosomal subunit protein mS41 SAM" evidence="6">
    <location>
        <begin position="53"/>
        <end position="109"/>
    </location>
</feature>
<gene>
    <name evidence="7" type="ORF">BCR37DRAFT_46640</name>
</gene>
<name>A0A1Y2FC84_PROLT</name>
<proteinExistence type="inferred from homology"/>
<dbReference type="GO" id="GO:0005739">
    <property type="term" value="C:mitochondrion"/>
    <property type="evidence" value="ECO:0007669"/>
    <property type="project" value="UniProtKB-SubCell"/>
</dbReference>
<dbReference type="STRING" id="56484.A0A1Y2FC84"/>
<dbReference type="EMBL" id="MCFI01000011">
    <property type="protein sequence ID" value="ORY81530.1"/>
    <property type="molecule type" value="Genomic_DNA"/>
</dbReference>
<dbReference type="PANTHER" id="PTHR28235">
    <property type="entry name" value="PROTEIN FYV4, MITOCHONDRIAL"/>
    <property type="match status" value="1"/>
</dbReference>
<dbReference type="InterPro" id="IPR019083">
    <property type="entry name" value="SAM_Ribosomal_mS41"/>
</dbReference>
<keyword evidence="8" id="KW-1185">Reference proteome</keyword>
<feature type="region of interest" description="Disordered" evidence="5">
    <location>
        <begin position="113"/>
        <end position="134"/>
    </location>
</feature>
<evidence type="ECO:0000256" key="4">
    <source>
        <dbReference type="ARBA" id="ARBA00035129"/>
    </source>
</evidence>
<dbReference type="AlphaFoldDB" id="A0A1Y2FC84"/>
<evidence type="ECO:0000256" key="5">
    <source>
        <dbReference type="SAM" id="MobiDB-lite"/>
    </source>
</evidence>
<dbReference type="OrthoDB" id="18595at2759"/>
<reference evidence="7 8" key="1">
    <citation type="submission" date="2016-07" db="EMBL/GenBank/DDBJ databases">
        <title>Pervasive Adenine N6-methylation of Active Genes in Fungi.</title>
        <authorList>
            <consortium name="DOE Joint Genome Institute"/>
            <person name="Mondo S.J."/>
            <person name="Dannebaum R.O."/>
            <person name="Kuo R.C."/>
            <person name="Labutti K."/>
            <person name="Haridas S."/>
            <person name="Kuo A."/>
            <person name="Salamov A."/>
            <person name="Ahrendt S.R."/>
            <person name="Lipzen A."/>
            <person name="Sullivan W."/>
            <person name="Andreopoulos W.B."/>
            <person name="Clum A."/>
            <person name="Lindquist E."/>
            <person name="Daum C."/>
            <person name="Ramamoorthy G.K."/>
            <person name="Gryganskyi A."/>
            <person name="Culley D."/>
            <person name="Magnuson J.K."/>
            <person name="James T.Y."/>
            <person name="O'Malley M.A."/>
            <person name="Stajich J.E."/>
            <person name="Spatafora J.W."/>
            <person name="Visel A."/>
            <person name="Grigoriev I.V."/>
        </authorList>
    </citation>
    <scope>NUCLEOTIDE SEQUENCE [LARGE SCALE GENOMIC DNA]</scope>
    <source>
        <strain evidence="7 8">12-1054</strain>
    </source>
</reference>
<evidence type="ECO:0000256" key="2">
    <source>
        <dbReference type="ARBA" id="ARBA00010492"/>
    </source>
</evidence>
<evidence type="ECO:0000313" key="7">
    <source>
        <dbReference type="EMBL" id="ORY81530.1"/>
    </source>
</evidence>
<accession>A0A1Y2FC84</accession>
<dbReference type="GeneID" id="63788920"/>
<evidence type="ECO:0000259" key="6">
    <source>
        <dbReference type="SMART" id="SM01238"/>
    </source>
</evidence>
<dbReference type="SMART" id="SM01238">
    <property type="entry name" value="IGR"/>
    <property type="match status" value="1"/>
</dbReference>
<protein>
    <recommendedName>
        <fullName evidence="4">Small ribosomal subunit protein mS41</fullName>
    </recommendedName>
</protein>
<comment type="similarity">
    <text evidence="2">Belongs to the mitochondrion-specific ribosomal protein mS41 family.</text>
</comment>
<organism evidence="7 8">
    <name type="scientific">Protomyces lactucae-debilis</name>
    <dbReference type="NCBI Taxonomy" id="2754530"/>
    <lineage>
        <taxon>Eukaryota</taxon>
        <taxon>Fungi</taxon>
        <taxon>Dikarya</taxon>
        <taxon>Ascomycota</taxon>
        <taxon>Taphrinomycotina</taxon>
        <taxon>Taphrinomycetes</taxon>
        <taxon>Taphrinales</taxon>
        <taxon>Protomycetaceae</taxon>
        <taxon>Protomyces</taxon>
    </lineage>
</organism>
<dbReference type="Pfam" id="PF09597">
    <property type="entry name" value="SAM_Ribosomal_mS41"/>
    <property type="match status" value="1"/>
</dbReference>
<dbReference type="PANTHER" id="PTHR28235:SF1">
    <property type="entry name" value="SMALL RIBOSOMAL SUBUNIT PROTEIN MS41"/>
    <property type="match status" value="1"/>
</dbReference>
<dbReference type="InterPro" id="IPR039603">
    <property type="entry name" value="Ribosomal_mS41"/>
</dbReference>
<comment type="subcellular location">
    <subcellularLocation>
        <location evidence="1">Mitochondrion</location>
    </subcellularLocation>
</comment>
<dbReference type="Proteomes" id="UP000193685">
    <property type="component" value="Unassembled WGS sequence"/>
</dbReference>
<sequence>MLRIRCFNQALRSISAPAARFASTVSAVPKPRGPYASCSQAIELTSAGSIADVDTFLKKIGRDLHKVAAPKITEWPQLFQMSAHDLKEAGLSPRQRKYLLLWREKYRQGEEPYALPVMRKKHGGERKRKAAGKQ</sequence>